<dbReference type="EMBL" id="JBHTEY010000004">
    <property type="protein sequence ID" value="MFC7617716.1"/>
    <property type="molecule type" value="Genomic_DNA"/>
</dbReference>
<protein>
    <submittedName>
        <fullName evidence="1">Uncharacterized protein</fullName>
    </submittedName>
</protein>
<evidence type="ECO:0000313" key="1">
    <source>
        <dbReference type="EMBL" id="MFC7617716.1"/>
    </source>
</evidence>
<name>A0ABW2TW77_9PSEU</name>
<accession>A0ABW2TW77</accession>
<reference evidence="2" key="1">
    <citation type="journal article" date="2019" name="Int. J. Syst. Evol. Microbiol.">
        <title>The Global Catalogue of Microorganisms (GCM) 10K type strain sequencing project: providing services to taxonomists for standard genome sequencing and annotation.</title>
        <authorList>
            <consortium name="The Broad Institute Genomics Platform"/>
            <consortium name="The Broad Institute Genome Sequencing Center for Infectious Disease"/>
            <person name="Wu L."/>
            <person name="Ma J."/>
        </authorList>
    </citation>
    <scope>NUCLEOTIDE SEQUENCE [LARGE SCALE GENOMIC DNA]</scope>
    <source>
        <strain evidence="2">JCM 17695</strain>
    </source>
</reference>
<evidence type="ECO:0000313" key="2">
    <source>
        <dbReference type="Proteomes" id="UP001596512"/>
    </source>
</evidence>
<sequence>MRIPTTLRATTTFTHIFQTKAPGTGTSPMVVMSLRRHGTTPKIELKAGSVLVGAIDLVPVQNRWIDVDLEMRIADSGRLRWRIHDEGRQLIDVTRDGVDTWLFDRVRPKWGIYRSLGDTSGSLRDCHLNIRNLRAYKWA</sequence>
<keyword evidence="2" id="KW-1185">Reference proteome</keyword>
<organism evidence="1 2">
    <name type="scientific">Actinokineospora soli</name>
    <dbReference type="NCBI Taxonomy" id="1048753"/>
    <lineage>
        <taxon>Bacteria</taxon>
        <taxon>Bacillati</taxon>
        <taxon>Actinomycetota</taxon>
        <taxon>Actinomycetes</taxon>
        <taxon>Pseudonocardiales</taxon>
        <taxon>Pseudonocardiaceae</taxon>
        <taxon>Actinokineospora</taxon>
    </lineage>
</organism>
<dbReference type="Proteomes" id="UP001596512">
    <property type="component" value="Unassembled WGS sequence"/>
</dbReference>
<gene>
    <name evidence="1" type="ORF">ACFQV2_34240</name>
</gene>
<proteinExistence type="predicted"/>
<comment type="caution">
    <text evidence="1">The sequence shown here is derived from an EMBL/GenBank/DDBJ whole genome shotgun (WGS) entry which is preliminary data.</text>
</comment>